<evidence type="ECO:0000256" key="7">
    <source>
        <dbReference type="SAM" id="Phobius"/>
    </source>
</evidence>
<evidence type="ECO:0000256" key="2">
    <source>
        <dbReference type="ARBA" id="ARBA00022448"/>
    </source>
</evidence>
<keyword evidence="10" id="KW-1185">Reference proteome</keyword>
<feature type="transmembrane region" description="Helical" evidence="7">
    <location>
        <begin position="264"/>
        <end position="284"/>
    </location>
</feature>
<feature type="domain" description="Major facilitator superfamily (MFS) profile" evidence="8">
    <location>
        <begin position="42"/>
        <end position="449"/>
    </location>
</feature>
<evidence type="ECO:0000256" key="1">
    <source>
        <dbReference type="ARBA" id="ARBA00004141"/>
    </source>
</evidence>
<name>A0A2J6R8Y0_HYAVF</name>
<organism evidence="9 10">
    <name type="scientific">Hyaloscypha variabilis (strain UAMH 11265 / GT02V1 / F)</name>
    <name type="common">Meliniomyces variabilis</name>
    <dbReference type="NCBI Taxonomy" id="1149755"/>
    <lineage>
        <taxon>Eukaryota</taxon>
        <taxon>Fungi</taxon>
        <taxon>Dikarya</taxon>
        <taxon>Ascomycota</taxon>
        <taxon>Pezizomycotina</taxon>
        <taxon>Leotiomycetes</taxon>
        <taxon>Helotiales</taxon>
        <taxon>Hyaloscyphaceae</taxon>
        <taxon>Hyaloscypha</taxon>
        <taxon>Hyaloscypha variabilis</taxon>
    </lineage>
</organism>
<feature type="transmembrane region" description="Helical" evidence="7">
    <location>
        <begin position="108"/>
        <end position="127"/>
    </location>
</feature>
<feature type="transmembrane region" description="Helical" evidence="7">
    <location>
        <begin position="133"/>
        <end position="156"/>
    </location>
</feature>
<gene>
    <name evidence="9" type="ORF">L207DRAFT_638445</name>
</gene>
<dbReference type="FunFam" id="1.20.1250.20:FF:000013">
    <property type="entry name" value="MFS general substrate transporter"/>
    <property type="match status" value="1"/>
</dbReference>
<feature type="transmembrane region" description="Helical" evidence="7">
    <location>
        <begin position="168"/>
        <end position="187"/>
    </location>
</feature>
<accession>A0A2J6R8Y0</accession>
<keyword evidence="3 7" id="KW-0812">Transmembrane</keyword>
<proteinExistence type="predicted"/>
<dbReference type="InterPro" id="IPR036259">
    <property type="entry name" value="MFS_trans_sf"/>
</dbReference>
<dbReference type="Gene3D" id="1.20.1250.20">
    <property type="entry name" value="MFS general substrate transporter like domains"/>
    <property type="match status" value="2"/>
</dbReference>
<feature type="transmembrane region" description="Helical" evidence="7">
    <location>
        <begin position="423"/>
        <end position="444"/>
    </location>
</feature>
<evidence type="ECO:0000313" key="9">
    <source>
        <dbReference type="EMBL" id="PMD34974.1"/>
    </source>
</evidence>
<evidence type="ECO:0000256" key="3">
    <source>
        <dbReference type="ARBA" id="ARBA00022692"/>
    </source>
</evidence>
<dbReference type="GO" id="GO:0022857">
    <property type="term" value="F:transmembrane transporter activity"/>
    <property type="evidence" value="ECO:0007669"/>
    <property type="project" value="InterPro"/>
</dbReference>
<dbReference type="AlphaFoldDB" id="A0A2J6R8Y0"/>
<feature type="region of interest" description="Disordered" evidence="6">
    <location>
        <begin position="1"/>
        <end position="22"/>
    </location>
</feature>
<dbReference type="OrthoDB" id="2985014at2759"/>
<feature type="transmembrane region" description="Helical" evidence="7">
    <location>
        <begin position="38"/>
        <end position="55"/>
    </location>
</feature>
<evidence type="ECO:0000256" key="5">
    <source>
        <dbReference type="ARBA" id="ARBA00023136"/>
    </source>
</evidence>
<dbReference type="Proteomes" id="UP000235786">
    <property type="component" value="Unassembled WGS sequence"/>
</dbReference>
<dbReference type="GO" id="GO:0016020">
    <property type="term" value="C:membrane"/>
    <property type="evidence" value="ECO:0007669"/>
    <property type="project" value="UniProtKB-SubCell"/>
</dbReference>
<dbReference type="PANTHER" id="PTHR43791">
    <property type="entry name" value="PERMEASE-RELATED"/>
    <property type="match status" value="1"/>
</dbReference>
<feature type="transmembrane region" description="Helical" evidence="7">
    <location>
        <begin position="337"/>
        <end position="355"/>
    </location>
</feature>
<evidence type="ECO:0000259" key="8">
    <source>
        <dbReference type="PROSITE" id="PS50850"/>
    </source>
</evidence>
<keyword evidence="5 7" id="KW-0472">Membrane</keyword>
<dbReference type="PROSITE" id="PS50850">
    <property type="entry name" value="MFS"/>
    <property type="match status" value="1"/>
</dbReference>
<evidence type="ECO:0000256" key="6">
    <source>
        <dbReference type="SAM" id="MobiDB-lite"/>
    </source>
</evidence>
<evidence type="ECO:0000313" key="10">
    <source>
        <dbReference type="Proteomes" id="UP000235786"/>
    </source>
</evidence>
<sequence>MEKVDPLATESGSSISQDTPQPSLTIERKVERSLVRKLDLLLLPAIGLAYFTHTLDRANLGNAKTDGIEKDIHLKSGQYSLALTYFYIPYALFAIPISLFAKRFHPGNVIPALMFIWGAMATGAAFAKGYGDLVIFRIFIGIAEAGFKPAVMYCFATFYTRKEVGLRMSAWGVTGFIAGAVSGPISWDVFQWTGKPLFGWQYLFIIEGSITMGLAVFAFFWLPRDIKNSRWFTEKEAATSTIRYENEFQERNTSVGIKDIFRALLNWEVWVFSLMGLLYGVGQASSSNFLPSIVKRLTVSTPKANLYTVGPNLVGAVTEVAWCWLSDRYQQRGLVSSGAMVFALVGFICLATVNLTTNSGAGYFFTYLIEIGTFTSGALVPSWASSNFPNNTTRATALGMIYAFTTLGGIISSETFRTQDAPVYKLALIVTGCFQAAFIVLGMVMREYYVWKNTQLNEGKVEFVEGMEQNTEFRYTI</sequence>
<keyword evidence="4 7" id="KW-1133">Transmembrane helix</keyword>
<dbReference type="InterPro" id="IPR020846">
    <property type="entry name" value="MFS_dom"/>
</dbReference>
<feature type="transmembrane region" description="Helical" evidence="7">
    <location>
        <begin position="392"/>
        <end position="411"/>
    </location>
</feature>
<comment type="subcellular location">
    <subcellularLocation>
        <location evidence="1">Membrane</location>
        <topology evidence="1">Multi-pass membrane protein</topology>
    </subcellularLocation>
</comment>
<dbReference type="PANTHER" id="PTHR43791:SF9">
    <property type="entry name" value="MAJOR FACILITATOR-TYPE TRANSPORTER HXNP"/>
    <property type="match status" value="1"/>
</dbReference>
<protein>
    <submittedName>
        <fullName evidence="9">Putative vitamin H transporter</fullName>
    </submittedName>
</protein>
<reference evidence="9 10" key="1">
    <citation type="submission" date="2016-04" db="EMBL/GenBank/DDBJ databases">
        <title>A degradative enzymes factory behind the ericoid mycorrhizal symbiosis.</title>
        <authorList>
            <consortium name="DOE Joint Genome Institute"/>
            <person name="Martino E."/>
            <person name="Morin E."/>
            <person name="Grelet G."/>
            <person name="Kuo A."/>
            <person name="Kohler A."/>
            <person name="Daghino S."/>
            <person name="Barry K."/>
            <person name="Choi C."/>
            <person name="Cichocki N."/>
            <person name="Clum A."/>
            <person name="Copeland A."/>
            <person name="Hainaut M."/>
            <person name="Haridas S."/>
            <person name="Labutti K."/>
            <person name="Lindquist E."/>
            <person name="Lipzen A."/>
            <person name="Khouja H.-R."/>
            <person name="Murat C."/>
            <person name="Ohm R."/>
            <person name="Olson A."/>
            <person name="Spatafora J."/>
            <person name="Veneault-Fourrey C."/>
            <person name="Henrissat B."/>
            <person name="Grigoriev I."/>
            <person name="Martin F."/>
            <person name="Perotto S."/>
        </authorList>
    </citation>
    <scope>NUCLEOTIDE SEQUENCE [LARGE SCALE GENOMIC DNA]</scope>
    <source>
        <strain evidence="9 10">F</strain>
    </source>
</reference>
<dbReference type="InterPro" id="IPR011701">
    <property type="entry name" value="MFS"/>
</dbReference>
<dbReference type="EMBL" id="KZ613953">
    <property type="protein sequence ID" value="PMD34974.1"/>
    <property type="molecule type" value="Genomic_DNA"/>
</dbReference>
<feature type="transmembrane region" description="Helical" evidence="7">
    <location>
        <begin position="199"/>
        <end position="222"/>
    </location>
</feature>
<feature type="transmembrane region" description="Helical" evidence="7">
    <location>
        <begin position="79"/>
        <end position="101"/>
    </location>
</feature>
<feature type="compositionally biased region" description="Polar residues" evidence="6">
    <location>
        <begin position="10"/>
        <end position="22"/>
    </location>
</feature>
<keyword evidence="2" id="KW-0813">Transport</keyword>
<evidence type="ECO:0000256" key="4">
    <source>
        <dbReference type="ARBA" id="ARBA00022989"/>
    </source>
</evidence>
<dbReference type="Pfam" id="PF07690">
    <property type="entry name" value="MFS_1"/>
    <property type="match status" value="1"/>
</dbReference>
<dbReference type="SUPFAM" id="SSF103473">
    <property type="entry name" value="MFS general substrate transporter"/>
    <property type="match status" value="1"/>
</dbReference>
<feature type="transmembrane region" description="Helical" evidence="7">
    <location>
        <begin position="361"/>
        <end position="380"/>
    </location>
</feature>